<evidence type="ECO:0000313" key="3">
    <source>
        <dbReference type="Proteomes" id="UP001214638"/>
    </source>
</evidence>
<accession>A0AAD9PI46</accession>
<feature type="region of interest" description="Disordered" evidence="1">
    <location>
        <begin position="842"/>
        <end position="908"/>
    </location>
</feature>
<comment type="caution">
    <text evidence="2">The sequence shown here is derived from an EMBL/GenBank/DDBJ whole genome shotgun (WGS) entry which is preliminary data.</text>
</comment>
<feature type="region of interest" description="Disordered" evidence="1">
    <location>
        <begin position="533"/>
        <end position="600"/>
    </location>
</feature>
<evidence type="ECO:0000313" key="2">
    <source>
        <dbReference type="EMBL" id="KAK2195135.1"/>
    </source>
</evidence>
<sequence length="1870" mass="213484">MFEDFAEDNDDEIFNPGSVDISILTDTEHVHVSNIIVGQTTLHVFVPKGITGFNLIKDGDEVIWEDETIQTLEINYYHVKGTLLLAFYEETRDHEIIKENHFHKDPEGVWRVISKYKFGALRVKEYSVVRVGLWKIDTSENIKVRDNSTAFYVDRTIEILPTVIVWSVVDTCNVELYERGTLMEQCKQIVVRGPRNGLHCKMVFETPEGDTESYYEQMADGKWEKLAKPPPQDLKNLLNTPTPNKFDDANKDLRAPTVASAVEGKGISDQPRQSEAPTTEPTSMEIHEGDDKPMLQNEKEGQEFHNLRSEAAREEEVILPLNLGVLDVTISDDTNDIYISWNQLGPFSTVIVFTPLGISGFNIIKEGEDIIWHSDTCHTKKVKYYKSKFTVLLVFNDIDNNDKERNSIYYYKNTLGVSWQKIEYYEVKKQRLLGYNPIKVNIKVCTTDNNLSVMDTSTPNYVNKIITIEHSALVEDVRFTDGVSIYKPEDLFDECRMIQLYGPPNKLHCKLIINTAEGREELEYKEMTDGKWEKLAKPPPQDLKNLFSTPTPNKFDDANKDLKSPTVASAVEGKGISDQPRQSEAPTTEPTSMEIHEGDDKPMLQNEKEGQEFHNLRSEAAREEEVILPLNLGVLDVTISDDTNDIYISWNQLGPFSTVIVFTPLGISGFNIIKEGEDIIWHSDTCHTKKVKYYKSKFTVLLVFNDIDNNDKERNSIYYYKNTLGVSWQKIEYYEVKKQRLLGYNPIKVNIKVCTTDNNLSVMDTSTPNYVNKIITIEHSALVEDVRFTDGVSIYKPEDLFDECRMIQLYGPPNKLHCKLIINTAEGREELEYKEMTDGKWEKLAKPPPQDLKNLLNTPTPNKFDDANKDLKAPTVASAVEGKGISDQPRQSEAPTTEPTSMEIHEGDDKPMLQNEKEGQEFHNLRSEAAREEEVILPLNLGVLDVTISDDTNDIYISWNQLGPFSTVIVFTPLGISGFNIIKEGEDIIWHSDTCHTKKVKYYKSKFTVLLVFNDIDNNDKERNSIYYYKNTLGVSWQKIEYYEVKKQRLLGYNPIKVNIKVCTTDNNLSVMDTSTPNYVNKIITIEHSALVEDVRFTDGVSIYKPEDLFDECRMIQLYGPPNKLHCKLIINTAEGREELEYKEMTDGKWEKLAKPPPQDLKNLLNTPTPNKFDDANKDLKAPTVASAVEGKGISDQPRQSEAPTTEPTSMEIHEGDDKPMLQNEKEGQEFHNLRSEAAREEEVILPLNLGVLDVTISDDTNDIYISWNQLGPFSTVIVFTPLGISGFNIIKEGEDIIWHSDTCHTKKVKYYKSKFTVLLVFNDIDNNDKERNSIYYYKNTLGVSWQKIEYYEVKKQRLLGYNPIKVNIKVCTTDNNLSVMDTSTPNYVNKIITIEHSALVEDVRFTDGVSIYKPEDLFDECRMIQLYGPPNKLHCKLIINTAEGREELEYKEMTDGKWEKLAKPPPQDLKNLLNTPTPNKFDDANKDLKAPTVASAVEGKGISDQPRQSEAPTTEPTSMEIHEGDDKPMLQNEKEGQEFHNLRSEAAREEEVILPFNPGSVDISILTDTEHVHVSNIIMGQTTLYVFVPKGITGFNLIKDGDEVIWKYIITHTKELNYYNCNGTLWLAFYEESTENKIIKETYYHKDPEGVWRVSNMFKFQSSRMKGYNVIHVNLWKITTTDSVTVTDNSTELYVDKVIEIDRSTFVSRVYVTLNIKLYDFDGRMEQCKQIVVRGPHNGLHCKMVFETPEGDTESYYEQMADGKWEKLAKPPPQDLKNLLNTPTPNKFDDANKDLKAPTVASAVEGKGISDQPRQSEAPTTEPTSMETHEGDDKPMLQNEDQRQKSDGITKKSLSKFAVVLGILIFAVF</sequence>
<keyword evidence="3" id="KW-1185">Reference proteome</keyword>
<feature type="compositionally biased region" description="Basic and acidic residues" evidence="1">
    <location>
        <begin position="554"/>
        <end position="563"/>
    </location>
</feature>
<feature type="compositionally biased region" description="Basic and acidic residues" evidence="1">
    <location>
        <begin position="863"/>
        <end position="872"/>
    </location>
</feature>
<feature type="region of interest" description="Disordered" evidence="1">
    <location>
        <begin position="228"/>
        <end position="290"/>
    </location>
</feature>
<feature type="compositionally biased region" description="Basic and acidic residues" evidence="1">
    <location>
        <begin position="1788"/>
        <end position="1797"/>
    </location>
</feature>
<gene>
    <name evidence="2" type="ORF">BdWA1_003437</name>
</gene>
<feature type="compositionally biased region" description="Polar residues" evidence="1">
    <location>
        <begin position="579"/>
        <end position="591"/>
    </location>
</feature>
<feature type="compositionally biased region" description="Polar residues" evidence="1">
    <location>
        <begin position="1197"/>
        <end position="1209"/>
    </location>
</feature>
<feature type="region of interest" description="Disordered" evidence="1">
    <location>
        <begin position="1768"/>
        <end position="1849"/>
    </location>
</feature>
<feature type="region of interest" description="Disordered" evidence="1">
    <location>
        <begin position="1151"/>
        <end position="1217"/>
    </location>
</feature>
<protein>
    <submittedName>
        <fullName evidence="2">Uncharacterized protein</fullName>
    </submittedName>
</protein>
<feature type="region of interest" description="Disordered" evidence="1">
    <location>
        <begin position="1460"/>
        <end position="1526"/>
    </location>
</feature>
<feature type="compositionally biased region" description="Basic and acidic residues" evidence="1">
    <location>
        <begin position="1172"/>
        <end position="1181"/>
    </location>
</feature>
<feature type="compositionally biased region" description="Polar residues" evidence="1">
    <location>
        <begin position="888"/>
        <end position="900"/>
    </location>
</feature>
<dbReference type="Proteomes" id="UP001214638">
    <property type="component" value="Unassembled WGS sequence"/>
</dbReference>
<feature type="compositionally biased region" description="Basic and acidic residues" evidence="1">
    <location>
        <begin position="245"/>
        <end position="254"/>
    </location>
</feature>
<feature type="compositionally biased region" description="Polar residues" evidence="1">
    <location>
        <begin position="270"/>
        <end position="282"/>
    </location>
</feature>
<organism evidence="2 3">
    <name type="scientific">Babesia duncani</name>
    <dbReference type="NCBI Taxonomy" id="323732"/>
    <lineage>
        <taxon>Eukaryota</taxon>
        <taxon>Sar</taxon>
        <taxon>Alveolata</taxon>
        <taxon>Apicomplexa</taxon>
        <taxon>Aconoidasida</taxon>
        <taxon>Piroplasmida</taxon>
        <taxon>Babesiidae</taxon>
        <taxon>Babesia</taxon>
    </lineage>
</organism>
<feature type="compositionally biased region" description="Polar residues" evidence="1">
    <location>
        <begin position="1506"/>
        <end position="1518"/>
    </location>
</feature>
<dbReference type="GeneID" id="94337734"/>
<reference evidence="2" key="1">
    <citation type="journal article" date="2023" name="Nat. Microbiol.">
        <title>Babesia duncani multi-omics identifies virulence factors and drug targets.</title>
        <authorList>
            <person name="Singh P."/>
            <person name="Lonardi S."/>
            <person name="Liang Q."/>
            <person name="Vydyam P."/>
            <person name="Khabirova E."/>
            <person name="Fang T."/>
            <person name="Gihaz S."/>
            <person name="Thekkiniath J."/>
            <person name="Munshi M."/>
            <person name="Abel S."/>
            <person name="Ciampossin L."/>
            <person name="Batugedara G."/>
            <person name="Gupta M."/>
            <person name="Lu X.M."/>
            <person name="Lenz T."/>
            <person name="Chakravarty S."/>
            <person name="Cornillot E."/>
            <person name="Hu Y."/>
            <person name="Ma W."/>
            <person name="Gonzalez L.M."/>
            <person name="Sanchez S."/>
            <person name="Estrada K."/>
            <person name="Sanchez-Flores A."/>
            <person name="Montero E."/>
            <person name="Harb O.S."/>
            <person name="Le Roch K.G."/>
            <person name="Mamoun C.B."/>
        </authorList>
    </citation>
    <scope>NUCLEOTIDE SEQUENCE</scope>
    <source>
        <strain evidence="2">WA1</strain>
    </source>
</reference>
<dbReference type="EMBL" id="JALLKP010000005">
    <property type="protein sequence ID" value="KAK2195135.1"/>
    <property type="molecule type" value="Genomic_DNA"/>
</dbReference>
<evidence type="ECO:0000256" key="1">
    <source>
        <dbReference type="SAM" id="MobiDB-lite"/>
    </source>
</evidence>
<proteinExistence type="predicted"/>
<dbReference type="KEGG" id="bdw:94337734"/>
<dbReference type="RefSeq" id="XP_067801978.1">
    <property type="nucleotide sequence ID" value="XM_067948447.1"/>
</dbReference>
<feature type="compositionally biased region" description="Basic and acidic residues" evidence="1">
    <location>
        <begin position="1481"/>
        <end position="1490"/>
    </location>
</feature>
<feature type="compositionally biased region" description="Basic and acidic residues" evidence="1">
    <location>
        <begin position="1828"/>
        <end position="1849"/>
    </location>
</feature>
<name>A0AAD9PI46_9APIC</name>
<feature type="compositionally biased region" description="Polar residues" evidence="1">
    <location>
        <begin position="1813"/>
        <end position="1827"/>
    </location>
</feature>